<evidence type="ECO:0000313" key="1">
    <source>
        <dbReference type="EMBL" id="QWC09265.1"/>
    </source>
</evidence>
<proteinExistence type="predicted"/>
<protein>
    <submittedName>
        <fullName evidence="1">Uracil-DNA glycosylase</fullName>
    </submittedName>
</protein>
<accession>A0A975M3H9</accession>
<reference evidence="1 2" key="1">
    <citation type="submission" date="2021-05" db="EMBL/GenBank/DDBJ databases">
        <title>Novel species in genus Arthrobacter.</title>
        <authorList>
            <person name="Zhang G."/>
        </authorList>
    </citation>
    <scope>NUCLEOTIDE SEQUENCE [LARGE SCALE GENOMIC DNA]</scope>
    <source>
        <strain evidence="2">zg-ZUI227</strain>
    </source>
</reference>
<dbReference type="EMBL" id="CP076022">
    <property type="protein sequence ID" value="QWC09265.1"/>
    <property type="molecule type" value="Genomic_DNA"/>
</dbReference>
<name>A0A975M3H9_9MICC</name>
<sequence>MQSLDHGTQSEELWNRRYDENVAEVNQLCDSLKALKPGTEVPYVDPMHDVGDTRIVSLFSNIGTAHKSGFITAGDDDAIARLLGVHWQVGLRPEYVMPWNTYPWFVPGEPNGKLTKEQIQEGLKPLLRFLALVPRASAIVAHGTEAQRLCAAFLKTENRMIYRRSFKIYKARSVDGRAFGATAERQEDGLATMRIAYKDAMARTGLAVPES</sequence>
<evidence type="ECO:0000313" key="2">
    <source>
        <dbReference type="Proteomes" id="UP000676885"/>
    </source>
</evidence>
<dbReference type="RefSeq" id="WP_210231268.1">
    <property type="nucleotide sequence ID" value="NZ_CP076022.1"/>
</dbReference>
<dbReference type="KEGG" id="ajg:KKR91_12255"/>
<dbReference type="Proteomes" id="UP000676885">
    <property type="component" value="Chromosome"/>
</dbReference>
<organism evidence="1 2">
    <name type="scientific">Arthrobacter jiangjiafuii</name>
    <dbReference type="NCBI Taxonomy" id="2817475"/>
    <lineage>
        <taxon>Bacteria</taxon>
        <taxon>Bacillati</taxon>
        <taxon>Actinomycetota</taxon>
        <taxon>Actinomycetes</taxon>
        <taxon>Micrococcales</taxon>
        <taxon>Micrococcaceae</taxon>
        <taxon>Arthrobacter</taxon>
    </lineage>
</organism>
<keyword evidence="2" id="KW-1185">Reference proteome</keyword>
<dbReference type="AlphaFoldDB" id="A0A975M3H9"/>
<gene>
    <name evidence="1" type="ORF">KKR91_12255</name>
</gene>